<evidence type="ECO:0000313" key="3">
    <source>
        <dbReference type="Proteomes" id="UP001597183"/>
    </source>
</evidence>
<dbReference type="EMBL" id="JBHTMK010000015">
    <property type="protein sequence ID" value="MFD1366107.1"/>
    <property type="molecule type" value="Genomic_DNA"/>
</dbReference>
<keyword evidence="1" id="KW-1133">Transmembrane helix</keyword>
<evidence type="ECO:0000313" key="2">
    <source>
        <dbReference type="EMBL" id="MFD1366107.1"/>
    </source>
</evidence>
<evidence type="ECO:0000256" key="1">
    <source>
        <dbReference type="SAM" id="Phobius"/>
    </source>
</evidence>
<keyword evidence="3" id="KW-1185">Reference proteome</keyword>
<feature type="transmembrane region" description="Helical" evidence="1">
    <location>
        <begin position="21"/>
        <end position="45"/>
    </location>
</feature>
<proteinExistence type="predicted"/>
<feature type="transmembrane region" description="Helical" evidence="1">
    <location>
        <begin position="213"/>
        <end position="233"/>
    </location>
</feature>
<dbReference type="Proteomes" id="UP001597183">
    <property type="component" value="Unassembled WGS sequence"/>
</dbReference>
<gene>
    <name evidence="2" type="ORF">ACFQ5G_12205</name>
</gene>
<dbReference type="RefSeq" id="WP_317794852.1">
    <property type="nucleotide sequence ID" value="NZ_AP028461.1"/>
</dbReference>
<reference evidence="3" key="1">
    <citation type="journal article" date="2019" name="Int. J. Syst. Evol. Microbiol.">
        <title>The Global Catalogue of Microorganisms (GCM) 10K type strain sequencing project: providing services to taxonomists for standard genome sequencing and annotation.</title>
        <authorList>
            <consortium name="The Broad Institute Genomics Platform"/>
            <consortium name="The Broad Institute Genome Sequencing Center for Infectious Disease"/>
            <person name="Wu L."/>
            <person name="Ma J."/>
        </authorList>
    </citation>
    <scope>NUCLEOTIDE SEQUENCE [LARGE SCALE GENOMIC DNA]</scope>
    <source>
        <strain evidence="3">CCM 7526</strain>
    </source>
</reference>
<organism evidence="2 3">
    <name type="scientific">Actinoplanes sichuanensis</name>
    <dbReference type="NCBI Taxonomy" id="512349"/>
    <lineage>
        <taxon>Bacteria</taxon>
        <taxon>Bacillati</taxon>
        <taxon>Actinomycetota</taxon>
        <taxon>Actinomycetes</taxon>
        <taxon>Micromonosporales</taxon>
        <taxon>Micromonosporaceae</taxon>
        <taxon>Actinoplanes</taxon>
    </lineage>
</organism>
<keyword evidence="1" id="KW-0472">Membrane</keyword>
<feature type="transmembrane region" description="Helical" evidence="1">
    <location>
        <begin position="186"/>
        <end position="207"/>
    </location>
</feature>
<keyword evidence="1" id="KW-0812">Transmembrane</keyword>
<sequence>MFGSVFTSATGLLDRRFTVNVLLPVLVWAGGLTAVAVSGIGWPQALTWWKARDGAEQAWLAVAAVAAVVLLAYVAAGQSMALTRIGEGYWPARLARPGVALQRRRRQRLDLRTPGGYERRYREFPVDESDLLPTRLGNVLRAAERYPGDPDRYGLDAVFFWPRLYLVLPADVREQVDRCRGALDRAVLTAGLAVLFPFAAIPVVVWFGGGWRLWATGAVAAVVVAVLAHRSAIDGALAFGEILRACFDLHRLTLLAQYGLVRPETLEGERALWMALQQQLYRRAADEPELLRLRPADQ</sequence>
<name>A0ABW4A7S4_9ACTN</name>
<protein>
    <submittedName>
        <fullName evidence="2">Uncharacterized protein</fullName>
    </submittedName>
</protein>
<feature type="transmembrane region" description="Helical" evidence="1">
    <location>
        <begin position="57"/>
        <end position="76"/>
    </location>
</feature>
<comment type="caution">
    <text evidence="2">The sequence shown here is derived from an EMBL/GenBank/DDBJ whole genome shotgun (WGS) entry which is preliminary data.</text>
</comment>
<accession>A0ABW4A7S4</accession>